<dbReference type="Proteomes" id="UP000467214">
    <property type="component" value="Unassembled WGS sequence"/>
</dbReference>
<feature type="domain" description="Helix-turn-helix" evidence="1">
    <location>
        <begin position="8"/>
        <end position="58"/>
    </location>
</feature>
<dbReference type="RefSeq" id="WP_160798138.1">
    <property type="nucleotide sequence ID" value="NZ_WSSB01000017.1"/>
</dbReference>
<accession>A0A845BSP4</accession>
<dbReference type="InterPro" id="IPR041657">
    <property type="entry name" value="HTH_17"/>
</dbReference>
<dbReference type="InterPro" id="IPR009061">
    <property type="entry name" value="DNA-bd_dom_put_sf"/>
</dbReference>
<sequence length="69" mass="7795">MQTSKDKYTRAEAAAYLGRSIHTLHDWACTGRYGLRFYRVGRKCVYLKSDLDAFMAARTAGTTRTEAGQ</sequence>
<evidence type="ECO:0000259" key="1">
    <source>
        <dbReference type="Pfam" id="PF12728"/>
    </source>
</evidence>
<dbReference type="EMBL" id="WSSB01000017">
    <property type="protein sequence ID" value="MXR38224.1"/>
    <property type="molecule type" value="Genomic_DNA"/>
</dbReference>
<evidence type="ECO:0000313" key="2">
    <source>
        <dbReference type="EMBL" id="MXR38224.1"/>
    </source>
</evidence>
<gene>
    <name evidence="2" type="ORF">GQF02_14715</name>
</gene>
<evidence type="ECO:0000313" key="3">
    <source>
        <dbReference type="Proteomes" id="UP000467214"/>
    </source>
</evidence>
<comment type="caution">
    <text evidence="2">The sequence shown here is derived from an EMBL/GenBank/DDBJ whole genome shotgun (WGS) entry which is preliminary data.</text>
</comment>
<reference evidence="2 3" key="1">
    <citation type="submission" date="2019-12" db="EMBL/GenBank/DDBJ databases">
        <title>Neisseriaceae gen. nov. sp. Genome sequencing and assembly.</title>
        <authorList>
            <person name="Liu Z."/>
            <person name="Li A."/>
        </authorList>
    </citation>
    <scope>NUCLEOTIDE SEQUENCE [LARGE SCALE GENOMIC DNA]</scope>
    <source>
        <strain evidence="2 3">B2N2-7</strain>
    </source>
</reference>
<dbReference type="SUPFAM" id="SSF46955">
    <property type="entry name" value="Putative DNA-binding domain"/>
    <property type="match status" value="1"/>
</dbReference>
<name>A0A845BSP4_9NEIS</name>
<protein>
    <submittedName>
        <fullName evidence="2">Helix-turn-helix domain-containing protein</fullName>
    </submittedName>
</protein>
<keyword evidence="3" id="KW-1185">Reference proteome</keyword>
<organism evidence="2 3">
    <name type="scientific">Craterilacuibacter sinensis</name>
    <dbReference type="NCBI Taxonomy" id="2686017"/>
    <lineage>
        <taxon>Bacteria</taxon>
        <taxon>Pseudomonadati</taxon>
        <taxon>Pseudomonadota</taxon>
        <taxon>Betaproteobacteria</taxon>
        <taxon>Neisseriales</taxon>
        <taxon>Neisseriaceae</taxon>
        <taxon>Craterilacuibacter</taxon>
    </lineage>
</organism>
<dbReference type="AlphaFoldDB" id="A0A845BSP4"/>
<dbReference type="Pfam" id="PF12728">
    <property type="entry name" value="HTH_17"/>
    <property type="match status" value="1"/>
</dbReference>
<proteinExistence type="predicted"/>